<proteinExistence type="predicted"/>
<reference evidence="1" key="1">
    <citation type="submission" date="2020-06" db="EMBL/GenBank/DDBJ databases">
        <authorList>
            <person name="Dong N."/>
        </authorList>
    </citation>
    <scope>NUCLEOTIDE SEQUENCE</scope>
    <source>
        <strain evidence="1">R655-4</strain>
    </source>
</reference>
<evidence type="ECO:0000313" key="2">
    <source>
        <dbReference type="Proteomes" id="UP001170959"/>
    </source>
</evidence>
<dbReference type="EMBL" id="JACAGJ010000003">
    <property type="protein sequence ID" value="MDM1072288.1"/>
    <property type="molecule type" value="Genomic_DNA"/>
</dbReference>
<sequence>MKSIIDIISNSPTLQTLWKNANYVKIKLSVEQKYSRKGLTLNGQVIDELLANSNNEYISHKAFNIELYKAAFSTFSQLAYTIGHEFVHVKHINSGFTLKVYNKMDIGEGKKYLERLAYTWEINFGNSKALDKLRYYE</sequence>
<dbReference type="Proteomes" id="UP001170959">
    <property type="component" value="Unassembled WGS sequence"/>
</dbReference>
<name>A0AAJ1QDW9_9FLAO</name>
<dbReference type="RefSeq" id="WP_286492589.1">
    <property type="nucleotide sequence ID" value="NZ_DAITUN010000008.1"/>
</dbReference>
<dbReference type="AlphaFoldDB" id="A0AAJ1QDW9"/>
<reference evidence="1" key="2">
    <citation type="journal article" date="2022" name="Sci. Total Environ.">
        <title>Prevalence, transmission, and molecular epidemiology of tet(X)-positive bacteria among humans, animals, and environmental niches in China: An epidemiological, and genomic-based study.</title>
        <authorList>
            <person name="Dong N."/>
            <person name="Zeng Y."/>
            <person name="Cai C."/>
            <person name="Sun C."/>
            <person name="Lu J."/>
            <person name="Liu C."/>
            <person name="Zhou H."/>
            <person name="Sun Q."/>
            <person name="Shu L."/>
            <person name="Wang H."/>
            <person name="Wang Y."/>
            <person name="Wang S."/>
            <person name="Wu C."/>
            <person name="Chan E.W."/>
            <person name="Chen G."/>
            <person name="Shen Z."/>
            <person name="Chen S."/>
            <person name="Zhang R."/>
        </authorList>
    </citation>
    <scope>NUCLEOTIDE SEQUENCE</scope>
    <source>
        <strain evidence="1">R655-4</strain>
    </source>
</reference>
<organism evidence="1 2">
    <name type="scientific">Empedobacter brevis</name>
    <dbReference type="NCBI Taxonomy" id="247"/>
    <lineage>
        <taxon>Bacteria</taxon>
        <taxon>Pseudomonadati</taxon>
        <taxon>Bacteroidota</taxon>
        <taxon>Flavobacteriia</taxon>
        <taxon>Flavobacteriales</taxon>
        <taxon>Weeksellaceae</taxon>
        <taxon>Empedobacter</taxon>
    </lineage>
</organism>
<protein>
    <submittedName>
        <fullName evidence="1">Uncharacterized protein</fullName>
    </submittedName>
</protein>
<accession>A0AAJ1QDW9</accession>
<evidence type="ECO:0000313" key="1">
    <source>
        <dbReference type="EMBL" id="MDM1072288.1"/>
    </source>
</evidence>
<gene>
    <name evidence="1" type="ORF">HX001_07250</name>
</gene>
<comment type="caution">
    <text evidence="1">The sequence shown here is derived from an EMBL/GenBank/DDBJ whole genome shotgun (WGS) entry which is preliminary data.</text>
</comment>